<gene>
    <name evidence="9" type="ORF">C499_17349</name>
</gene>
<dbReference type="GO" id="GO:0051539">
    <property type="term" value="F:4 iron, 4 sulfur cluster binding"/>
    <property type="evidence" value="ECO:0007669"/>
    <property type="project" value="UniProtKB-KW"/>
</dbReference>
<dbReference type="AlphaFoldDB" id="L9UFD0"/>
<keyword evidence="1" id="KW-0004">4Fe-4S</keyword>
<dbReference type="Proteomes" id="UP000011585">
    <property type="component" value="Unassembled WGS sequence"/>
</dbReference>
<keyword evidence="7" id="KW-0234">DNA repair</keyword>
<dbReference type="PANTHER" id="PTHR33693">
    <property type="entry name" value="TYPE-5 URACIL-DNA GLYCOSYLASE"/>
    <property type="match status" value="1"/>
</dbReference>
<sequence length="208" mass="22941">MENVTDRTSNPFGMRPPCDRFVPGYGDANAYFHVIGDHPGVHGGKITGVPFTNEPGIRLQAALADAGLLETTGDQPTVAKTFLSYLHMGVPDGTPSQAEYDDLERFFDAELRAIAAHVLFPVGARATKYVLENYTAQARKISVEMEELHGQEVRGSGFLVLPIADPRDWNETHHERLVEAIDILTATDFRQVTDLGRFTAGDDPYLVR</sequence>
<comment type="caution">
    <text evidence="9">The sequence shown here is derived from an EMBL/GenBank/DDBJ whole genome shotgun (WGS) entry which is preliminary data.</text>
</comment>
<keyword evidence="4" id="KW-0378">Hydrolase</keyword>
<organism evidence="9 10">
    <name type="scientific">Halogeometricum borinquense (strain ATCC 700274 / DSM 11551 / JCM 10706 / KCTC 4070 / PR3)</name>
    <dbReference type="NCBI Taxonomy" id="469382"/>
    <lineage>
        <taxon>Archaea</taxon>
        <taxon>Methanobacteriati</taxon>
        <taxon>Methanobacteriota</taxon>
        <taxon>Stenosarchaea group</taxon>
        <taxon>Halobacteria</taxon>
        <taxon>Halobacteriales</taxon>
        <taxon>Haloferacaceae</taxon>
        <taxon>Halogeometricum</taxon>
    </lineage>
</organism>
<keyword evidence="3" id="KW-0227">DNA damage</keyword>
<evidence type="ECO:0000256" key="1">
    <source>
        <dbReference type="ARBA" id="ARBA00022485"/>
    </source>
</evidence>
<dbReference type="Gene3D" id="3.40.470.10">
    <property type="entry name" value="Uracil-DNA glycosylase-like domain"/>
    <property type="match status" value="1"/>
</dbReference>
<evidence type="ECO:0000313" key="9">
    <source>
        <dbReference type="EMBL" id="ELY23539.1"/>
    </source>
</evidence>
<dbReference type="GO" id="GO:0097506">
    <property type="term" value="F:deaminated base DNA N-glycosylase activity"/>
    <property type="evidence" value="ECO:0007669"/>
    <property type="project" value="UniProtKB-ARBA"/>
</dbReference>
<evidence type="ECO:0000313" key="10">
    <source>
        <dbReference type="Proteomes" id="UP000011585"/>
    </source>
</evidence>
<keyword evidence="2" id="KW-0479">Metal-binding</keyword>
<name>L9UFD0_HALBP</name>
<evidence type="ECO:0000256" key="4">
    <source>
        <dbReference type="ARBA" id="ARBA00022801"/>
    </source>
</evidence>
<dbReference type="OrthoDB" id="195170at2157"/>
<dbReference type="PANTHER" id="PTHR33693:SF1">
    <property type="entry name" value="TYPE-4 URACIL-DNA GLYCOSYLASE"/>
    <property type="match status" value="1"/>
</dbReference>
<evidence type="ECO:0000256" key="3">
    <source>
        <dbReference type="ARBA" id="ARBA00022763"/>
    </source>
</evidence>
<dbReference type="GO" id="GO:0006281">
    <property type="term" value="P:DNA repair"/>
    <property type="evidence" value="ECO:0007669"/>
    <property type="project" value="UniProtKB-KW"/>
</dbReference>
<accession>L9UFD0</accession>
<reference evidence="9 10" key="1">
    <citation type="journal article" date="2014" name="PLoS Genet.">
        <title>Phylogenetically driven sequencing of extremely halophilic archaea reveals strategies for static and dynamic osmo-response.</title>
        <authorList>
            <person name="Becker E.A."/>
            <person name="Seitzer P.M."/>
            <person name="Tritt A."/>
            <person name="Larsen D."/>
            <person name="Krusor M."/>
            <person name="Yao A.I."/>
            <person name="Wu D."/>
            <person name="Madern D."/>
            <person name="Eisen J.A."/>
            <person name="Darling A.E."/>
            <person name="Facciotti M.T."/>
        </authorList>
    </citation>
    <scope>NUCLEOTIDE SEQUENCE [LARGE SCALE GENOMIC DNA]</scope>
    <source>
        <strain evidence="9 10">DSM 11551</strain>
    </source>
</reference>
<evidence type="ECO:0000256" key="6">
    <source>
        <dbReference type="ARBA" id="ARBA00023014"/>
    </source>
</evidence>
<evidence type="ECO:0000256" key="2">
    <source>
        <dbReference type="ARBA" id="ARBA00022723"/>
    </source>
</evidence>
<dbReference type="EMBL" id="AOHT01000051">
    <property type="protein sequence ID" value="ELY23539.1"/>
    <property type="molecule type" value="Genomic_DNA"/>
</dbReference>
<feature type="domain" description="Uracil-DNA glycosylase-like" evidence="8">
    <location>
        <begin position="23"/>
        <end position="173"/>
    </location>
</feature>
<dbReference type="Pfam" id="PF03167">
    <property type="entry name" value="UDG"/>
    <property type="match status" value="1"/>
</dbReference>
<keyword evidence="5" id="KW-0408">Iron</keyword>
<dbReference type="InterPro" id="IPR036895">
    <property type="entry name" value="Uracil-DNA_glycosylase-like_sf"/>
</dbReference>
<dbReference type="InterPro" id="IPR005122">
    <property type="entry name" value="Uracil-DNA_glycosylase-like"/>
</dbReference>
<evidence type="ECO:0000256" key="7">
    <source>
        <dbReference type="ARBA" id="ARBA00023204"/>
    </source>
</evidence>
<proteinExistence type="predicted"/>
<dbReference type="SUPFAM" id="SSF52141">
    <property type="entry name" value="Uracil-DNA glycosylase-like"/>
    <property type="match status" value="1"/>
</dbReference>
<evidence type="ECO:0000256" key="5">
    <source>
        <dbReference type="ARBA" id="ARBA00023004"/>
    </source>
</evidence>
<dbReference type="InterPro" id="IPR051536">
    <property type="entry name" value="UDG_Type-4/5"/>
</dbReference>
<evidence type="ECO:0000259" key="8">
    <source>
        <dbReference type="Pfam" id="PF03167"/>
    </source>
</evidence>
<protein>
    <submittedName>
        <fullName evidence="9">Uracil-DNA glycosylase</fullName>
    </submittedName>
</protein>
<keyword evidence="6" id="KW-0411">Iron-sulfur</keyword>
<dbReference type="PATRIC" id="fig|469382.19.peg.3428"/>
<dbReference type="GO" id="GO:0046872">
    <property type="term" value="F:metal ion binding"/>
    <property type="evidence" value="ECO:0007669"/>
    <property type="project" value="UniProtKB-KW"/>
</dbReference>